<proteinExistence type="predicted"/>
<dbReference type="RefSeq" id="WP_257464806.1">
    <property type="nucleotide sequence ID" value="NZ_BAABXP010000002.1"/>
</dbReference>
<evidence type="ECO:0000313" key="2">
    <source>
        <dbReference type="Proteomes" id="UP001549106"/>
    </source>
</evidence>
<sequence>MSDFSDLLSKYIQEKNIQVASMVKYCGIDRSAMYKIIKGKHHPPTVQIRDKMARFMHLTPEENRLFNRAYEISQIGKDTYFRRKEAEKFILNFPSALKVPVSANTFSTGSAPEKPISLPDSPCISFSRHELFHYYVQNILEAEMQTENGKIGLLLQPDCEFLFSYLTNLNFFSSGLSIEHILCMDYTEKTDTYCNIRNLSAILPLFMNGINYQVSFFYNDVHSHYRSLNVFPSMILTSKYAITCTSDYKNGILYQDPAAVSMLWELFSSYKEKCRPLFQIPHSIEEEGNMVTATTLSNSRLYYMEPEPCLIPFLEKDWMAHFVPEGFPGRDNIIAYMQAYVKNAGQVIRKSEFHFYFCRDELDKFAETGILAELPQELSHTCTLPVEERITVLENLLKQKSRAHYRFLKPPFEQIAKRLHLCAGENNMYLMFFDIMSHRSYLWIQEAEIIHTLYDYLGSLDSETLYSEEETLEYFRRTIEHLKQSIKEASHCD</sequence>
<dbReference type="Proteomes" id="UP001549106">
    <property type="component" value="Unassembled WGS sequence"/>
</dbReference>
<dbReference type="InterPro" id="IPR001387">
    <property type="entry name" value="Cro/C1-type_HTH"/>
</dbReference>
<dbReference type="InterPro" id="IPR010982">
    <property type="entry name" value="Lambda_DNA-bd_dom_sf"/>
</dbReference>
<protein>
    <submittedName>
        <fullName evidence="1">Transcriptional regulator with XRE-family HTH domain</fullName>
    </submittedName>
</protein>
<accession>A0ABV2M366</accession>
<name>A0ABV2M366_9FIRM</name>
<gene>
    <name evidence="1" type="ORF">ABID24_002145</name>
</gene>
<dbReference type="SUPFAM" id="SSF47413">
    <property type="entry name" value="lambda repressor-like DNA-binding domains"/>
    <property type="match status" value="1"/>
</dbReference>
<comment type="caution">
    <text evidence="1">The sequence shown here is derived from an EMBL/GenBank/DDBJ whole genome shotgun (WGS) entry which is preliminary data.</text>
</comment>
<reference evidence="1 2" key="1">
    <citation type="submission" date="2024-06" db="EMBL/GenBank/DDBJ databases">
        <title>Genomic Encyclopedia of Type Strains, Phase IV (KMG-IV): sequencing the most valuable type-strain genomes for metagenomic binning, comparative biology and taxonomic classification.</title>
        <authorList>
            <person name="Goeker M."/>
        </authorList>
    </citation>
    <scope>NUCLEOTIDE SEQUENCE [LARGE SCALE GENOMIC DNA]</scope>
    <source>
        <strain evidence="1 2">DSM 29492</strain>
    </source>
</reference>
<dbReference type="EMBL" id="JBEPMJ010000015">
    <property type="protein sequence ID" value="MET3750892.1"/>
    <property type="molecule type" value="Genomic_DNA"/>
</dbReference>
<organism evidence="1 2">
    <name type="scientific">Blautia caecimuris</name>
    <dbReference type="NCBI Taxonomy" id="1796615"/>
    <lineage>
        <taxon>Bacteria</taxon>
        <taxon>Bacillati</taxon>
        <taxon>Bacillota</taxon>
        <taxon>Clostridia</taxon>
        <taxon>Lachnospirales</taxon>
        <taxon>Lachnospiraceae</taxon>
        <taxon>Blautia</taxon>
    </lineage>
</organism>
<evidence type="ECO:0000313" key="1">
    <source>
        <dbReference type="EMBL" id="MET3750892.1"/>
    </source>
</evidence>
<keyword evidence="2" id="KW-1185">Reference proteome</keyword>
<dbReference type="CDD" id="cd00093">
    <property type="entry name" value="HTH_XRE"/>
    <property type="match status" value="1"/>
</dbReference>